<feature type="region of interest" description="Disordered" evidence="1">
    <location>
        <begin position="400"/>
        <end position="430"/>
    </location>
</feature>
<reference evidence="2 3" key="1">
    <citation type="journal article" date="2024" name="Nat. Commun.">
        <title>Phylogenomics reveals the evolutionary origins of lichenization in chlorophyte algae.</title>
        <authorList>
            <person name="Puginier C."/>
            <person name="Libourel C."/>
            <person name="Otte J."/>
            <person name="Skaloud P."/>
            <person name="Haon M."/>
            <person name="Grisel S."/>
            <person name="Petersen M."/>
            <person name="Berrin J.G."/>
            <person name="Delaux P.M."/>
            <person name="Dal Grande F."/>
            <person name="Keller J."/>
        </authorList>
    </citation>
    <scope>NUCLEOTIDE SEQUENCE [LARGE SCALE GENOMIC DNA]</scope>
    <source>
        <strain evidence="2 3">SAG 2145</strain>
    </source>
</reference>
<gene>
    <name evidence="2" type="ORF">WJX74_003541</name>
</gene>
<dbReference type="EMBL" id="JALJOS010000008">
    <property type="protein sequence ID" value="KAK9835581.1"/>
    <property type="molecule type" value="Genomic_DNA"/>
</dbReference>
<feature type="compositionally biased region" description="Polar residues" evidence="1">
    <location>
        <begin position="545"/>
        <end position="556"/>
    </location>
</feature>
<feature type="compositionally biased region" description="Polar residues" evidence="1">
    <location>
        <begin position="694"/>
        <end position="704"/>
    </location>
</feature>
<comment type="caution">
    <text evidence="2">The sequence shown here is derived from an EMBL/GenBank/DDBJ whole genome shotgun (WGS) entry which is preliminary data.</text>
</comment>
<feature type="region of interest" description="Disordered" evidence="1">
    <location>
        <begin position="545"/>
        <end position="569"/>
    </location>
</feature>
<proteinExistence type="predicted"/>
<feature type="compositionally biased region" description="Low complexity" evidence="1">
    <location>
        <begin position="415"/>
        <end position="430"/>
    </location>
</feature>
<feature type="region of interest" description="Disordered" evidence="1">
    <location>
        <begin position="1"/>
        <end position="24"/>
    </location>
</feature>
<feature type="compositionally biased region" description="Polar residues" evidence="1">
    <location>
        <begin position="85"/>
        <end position="99"/>
    </location>
</feature>
<feature type="region of interest" description="Disordered" evidence="1">
    <location>
        <begin position="658"/>
        <end position="725"/>
    </location>
</feature>
<feature type="compositionally biased region" description="Polar residues" evidence="1">
    <location>
        <begin position="400"/>
        <end position="412"/>
    </location>
</feature>
<name>A0AAW1RQD2_9CHLO</name>
<organism evidence="2 3">
    <name type="scientific">Apatococcus lobatus</name>
    <dbReference type="NCBI Taxonomy" id="904363"/>
    <lineage>
        <taxon>Eukaryota</taxon>
        <taxon>Viridiplantae</taxon>
        <taxon>Chlorophyta</taxon>
        <taxon>core chlorophytes</taxon>
        <taxon>Trebouxiophyceae</taxon>
        <taxon>Chlorellales</taxon>
        <taxon>Chlorellaceae</taxon>
        <taxon>Apatococcus</taxon>
    </lineage>
</organism>
<evidence type="ECO:0000313" key="3">
    <source>
        <dbReference type="Proteomes" id="UP001438707"/>
    </source>
</evidence>
<protein>
    <submittedName>
        <fullName evidence="2">Uncharacterized protein</fullName>
    </submittedName>
</protein>
<sequence>MPGRPMAGEIFPEPPTSIDSHADSAVSRVCNRAVSSVLLPAAVRQQPLRSDWSTEQDVVGSVQNSLVSWDNLQLDLTWLSETSWEQPPMQAGSSPNEAGSLSPEPENLHFPALEDLVPSPNPGSFDDGPTLLDGSEELPQAMINMLSMPELSSSDSAALQPSPSDAAAMFRADLDTPGSSISSCNPLGLSSPAPSQQLQLDFDPPPLHDHQQLQLQMDNPLNSRVLAVPGRGRQPQCPGSLFALPPSVSASPHASPLSMQHGYCLPQPHAYPSSSMQGLVVASHIHTYDTERAPSRNGSPTQRPITAALMQHLASPTSRTRIETSPSAMQQASPVRRLQNSSLSPMQIGHGAAAQADSFETGPVTLPYPHASPASAAWLSNICSGPTQLETVAEHALPSNQPPFMNSSSLHSHGQHTPIQPRRHQQQQQPLCNRAPGTFNVQNASLHASSIEAQLPSCAPAQSQSPDTPSIGGQLDMGVADNKPFPIPHVNDWRCLRARLWGDEQSTLEALADLDDAEPEGAEPSMLDMTVLPAQLCARGLCARSAQSRRSQPPHVQQQMQPAASSAACTDAIPGSSLLDQQSLLDWHEPLDPRNGSGSMAGHQLMTDEELRGLLVPTGSSFMGQDPQPPLSNHTSGSAVFADPMCNQVLALQHEAGALPESSPHPSMDSPLTSLGPQRHSWGPESKRPVQRTVAMQQRSSAPNTPVAASKPNFRPRGSAQAPRIYTSSSLGQLWQKPAADVLSMDIEPQSPPADVQLPTSRDIRAIVQGNLAALDRRPAQAHPQLVPDELRVDSLEHGMMPITQRLREALPLQQQHEQQQPFDAEVPHLVSAPRHGHHADLPGALPVRDGAVEDTLLAWSAEGPALPTELSRQHKMPHEAQRHALSTQPPLQEVPTLSLPCTSSIEMACLVPSGVDGGQKRRRRASGPSVEGQRRDQVGGRQAEAWNKRSPKPVAPVRQGRGGVSAAMVGQSKASQQLKALEQINLVFQKDKVVDDEDTLVPELPFLRPKKRKAQVLAPGPRTQQLALEKNVEKLIDEVYTLGVKGVWLSERQAATKRTVQAIQDACALCSKPGSQAHFLPHAEAGRVAAECKLDAQGLVESALRCKCNKHVRVSHGALKGVTAADDLLQAPESAYLETETAYLSALANALTPDRNDSGEDQPDRTATQLAVELSLLFVLRTHLRRSSAIAAQHEGLTRLQTQNCMQSCVSDQVLDEMAVTEAQSQELVAARENYMTRTRRILQQRQALWQMVRANLLDTSLQDGCPSAESKICAFEKVLELQRNMDDYHWNFAWLMREWCLRILSPSQVAIVLASFEAPVSHTCQVMACAGLYLLETLALRADRDPAMEMLAALEIPAPQDFSGFPTSKAG</sequence>
<evidence type="ECO:0000256" key="1">
    <source>
        <dbReference type="SAM" id="MobiDB-lite"/>
    </source>
</evidence>
<feature type="region of interest" description="Disordered" evidence="1">
    <location>
        <begin position="85"/>
        <end position="124"/>
    </location>
</feature>
<feature type="compositionally biased region" description="Low complexity" evidence="1">
    <location>
        <begin position="557"/>
        <end position="568"/>
    </location>
</feature>
<keyword evidence="3" id="KW-1185">Reference proteome</keyword>
<evidence type="ECO:0000313" key="2">
    <source>
        <dbReference type="EMBL" id="KAK9835581.1"/>
    </source>
</evidence>
<feature type="compositionally biased region" description="Polar residues" evidence="1">
    <location>
        <begin position="314"/>
        <end position="340"/>
    </location>
</feature>
<accession>A0AAW1RQD2</accession>
<feature type="region of interest" description="Disordered" evidence="1">
    <location>
        <begin position="313"/>
        <end position="340"/>
    </location>
</feature>
<feature type="region of interest" description="Disordered" evidence="1">
    <location>
        <begin position="913"/>
        <end position="961"/>
    </location>
</feature>
<dbReference type="Proteomes" id="UP001438707">
    <property type="component" value="Unassembled WGS sequence"/>
</dbReference>